<dbReference type="KEGG" id="gom:D7316_01816"/>
<accession>A0A3G8JJF2</accession>
<organism evidence="2 3">
    <name type="scientific">Gordonia insulae</name>
    <dbReference type="NCBI Taxonomy" id="2420509"/>
    <lineage>
        <taxon>Bacteria</taxon>
        <taxon>Bacillati</taxon>
        <taxon>Actinomycetota</taxon>
        <taxon>Actinomycetes</taxon>
        <taxon>Mycobacteriales</taxon>
        <taxon>Gordoniaceae</taxon>
        <taxon>Gordonia</taxon>
    </lineage>
</organism>
<protein>
    <recommendedName>
        <fullName evidence="1">DUF8021 domain-containing protein</fullName>
    </recommendedName>
</protein>
<evidence type="ECO:0000313" key="3">
    <source>
        <dbReference type="Proteomes" id="UP000271469"/>
    </source>
</evidence>
<proteinExistence type="predicted"/>
<sequence length="190" mass="20253">MVVVSFAQVWRRVWLFCRRHRSASIRGVNRFRRGVVAGLVSVSAALAAVAATGGAPGAAGAAPATCTPDRQLAAADAYITALGDRTTAGAVPFARDAVRYENGLQTGFSGEQMRRDLDLHIQYSVMTAPRVLSRTVGAHGDPDVLAYRFVVPVVIGGAHIVDAPTDETFRIPRSTCLIQRIDARITLAPV</sequence>
<feature type="domain" description="DUF8021" evidence="1">
    <location>
        <begin position="70"/>
        <end position="183"/>
    </location>
</feature>
<evidence type="ECO:0000259" key="1">
    <source>
        <dbReference type="Pfam" id="PF26061"/>
    </source>
</evidence>
<dbReference type="Proteomes" id="UP000271469">
    <property type="component" value="Chromosome"/>
</dbReference>
<dbReference type="Pfam" id="PF26061">
    <property type="entry name" value="DUF8021"/>
    <property type="match status" value="1"/>
</dbReference>
<dbReference type="AlphaFoldDB" id="A0A3G8JJF2"/>
<dbReference type="EMBL" id="CP033972">
    <property type="protein sequence ID" value="AZG45221.1"/>
    <property type="molecule type" value="Genomic_DNA"/>
</dbReference>
<keyword evidence="3" id="KW-1185">Reference proteome</keyword>
<reference evidence="2 3" key="1">
    <citation type="submission" date="2018-11" db="EMBL/GenBank/DDBJ databases">
        <title>Gordonia insulae sp. nov., isolated from an island soil.</title>
        <authorList>
            <person name="Kim Y.S."/>
            <person name="Kim S.B."/>
        </authorList>
    </citation>
    <scope>NUCLEOTIDE SEQUENCE [LARGE SCALE GENOMIC DNA]</scope>
    <source>
        <strain evidence="2 3">MMS17-SY073</strain>
    </source>
</reference>
<dbReference type="InterPro" id="IPR058334">
    <property type="entry name" value="DUF8021"/>
</dbReference>
<evidence type="ECO:0000313" key="2">
    <source>
        <dbReference type="EMBL" id="AZG45221.1"/>
    </source>
</evidence>
<name>A0A3G8JJF2_9ACTN</name>
<gene>
    <name evidence="2" type="ORF">D7316_01816</name>
</gene>